<feature type="transmembrane region" description="Helical" evidence="6">
    <location>
        <begin position="414"/>
        <end position="437"/>
    </location>
</feature>
<sequence>MNLTSGMILGLAYILGLLSTGVAWGGIIVLGLGCGAAIALPKLWKGQFSSRIWIAAGVVGLVASLYFQIRVPQPGVTDISRLLAIENGANQQQVTVSGQVMELPRLNRSGKSQLWLAVSRVDGATQSETLKPDQVRGKLYVTVPLLQATGITPGQEIAIAGVLYRPKPATNPGGFNFQEYLAQDGCFAGLRGKTIELLHPSDRTWGWWMIRQKIIRSQIDWLGSPEGQLVSSMVLGSRVVDLPFDIKDQFTRIGLSHALAASGFQVSLILSVVLALMKRFSTRSQAMAGAAAILIFLGLTGLEPSVLRAVIMGMGLLVGLLMKRNVKPLGGLLLAAIMLLIVNPIWIWDLGFQLSFLATMGLQITAPTLVKWLDWLPNIFAPMVAVPIAAYIWTLPLQLYAFGVLSPYSIPVNVIVTPLISIISIGGVISAFLALIFPIAGSASAWLLHYPTYGLLAIIDLFCNLPGNSIAVGTISAFSTVILYALICLPWLRPKVQPYSWLIGLIAVTLVFMPAWYVKANSLQITLLATLRDPILVIQDHGQTTLVNSGDESTASSTVLPFLQKEGINQLDWAIATHSTATTNTGWSTLLAQTPAKSFYQLASLTAAENATIAQTVQTHQGRYLPFAIGQTMQMRSTSVQLISTEPEIVRFQIGEQNWLWLKDSPKKSQTDLLSNPALNNSQVLWWSGKALKTDVIERLKPEVAIAYSNRVDPETVAQLQSRGTQFYSLGQDGAIRWTPQTRFEKTSESSEKNARSI</sequence>
<gene>
    <name evidence="9" type="ORF">C7B65_12170</name>
</gene>
<evidence type="ECO:0000256" key="1">
    <source>
        <dbReference type="ARBA" id="ARBA00004651"/>
    </source>
</evidence>
<name>A0A2T1DFR6_9CYAN</name>
<feature type="transmembrane region" description="Helical" evidence="6">
    <location>
        <begin position="255"/>
        <end position="277"/>
    </location>
</feature>
<reference evidence="9 10" key="1">
    <citation type="submission" date="2018-02" db="EMBL/GenBank/DDBJ databases">
        <authorList>
            <person name="Cohen D.B."/>
            <person name="Kent A.D."/>
        </authorList>
    </citation>
    <scope>NUCLEOTIDE SEQUENCE [LARGE SCALE GENOMIC DNA]</scope>
    <source>
        <strain evidence="9 10">ULC007</strain>
    </source>
</reference>
<dbReference type="PANTHER" id="PTHR30619:SF1">
    <property type="entry name" value="RECOMBINATION PROTEIN 2"/>
    <property type="match status" value="1"/>
</dbReference>
<dbReference type="Pfam" id="PF03772">
    <property type="entry name" value="Competence"/>
    <property type="match status" value="1"/>
</dbReference>
<dbReference type="InterPro" id="IPR052159">
    <property type="entry name" value="Competence_DNA_uptake"/>
</dbReference>
<feature type="transmembrane region" description="Helical" evidence="6">
    <location>
        <begin position="52"/>
        <end position="69"/>
    </location>
</feature>
<feature type="transmembrane region" description="Helical" evidence="6">
    <location>
        <begin position="379"/>
        <end position="402"/>
    </location>
</feature>
<dbReference type="Gene3D" id="3.60.15.10">
    <property type="entry name" value="Ribonuclease Z/Hydroxyacylglutathione hydrolase-like"/>
    <property type="match status" value="1"/>
</dbReference>
<evidence type="ECO:0000313" key="9">
    <source>
        <dbReference type="EMBL" id="PSB19316.1"/>
    </source>
</evidence>
<dbReference type="Proteomes" id="UP000238634">
    <property type="component" value="Unassembled WGS sequence"/>
</dbReference>
<dbReference type="PANTHER" id="PTHR30619">
    <property type="entry name" value="DNA INTERNALIZATION/COMPETENCE PROTEIN COMEC/REC2"/>
    <property type="match status" value="1"/>
</dbReference>
<dbReference type="InterPro" id="IPR025405">
    <property type="entry name" value="DUF4131"/>
</dbReference>
<dbReference type="InterPro" id="IPR004477">
    <property type="entry name" value="ComEC_N"/>
</dbReference>
<feature type="transmembrane region" description="Helical" evidence="6">
    <location>
        <begin position="12"/>
        <end position="40"/>
    </location>
</feature>
<dbReference type="NCBIfam" id="TIGR00360">
    <property type="entry name" value="ComEC_N-term"/>
    <property type="match status" value="1"/>
</dbReference>
<organism evidence="9 10">
    <name type="scientific">Phormidesmis priestleyi ULC007</name>
    <dbReference type="NCBI Taxonomy" id="1920490"/>
    <lineage>
        <taxon>Bacteria</taxon>
        <taxon>Bacillati</taxon>
        <taxon>Cyanobacteriota</taxon>
        <taxon>Cyanophyceae</taxon>
        <taxon>Leptolyngbyales</taxon>
        <taxon>Leptolyngbyaceae</taxon>
        <taxon>Phormidesmis</taxon>
    </lineage>
</organism>
<keyword evidence="10" id="KW-1185">Reference proteome</keyword>
<feature type="transmembrane region" description="Helical" evidence="6">
    <location>
        <begin position="470"/>
        <end position="492"/>
    </location>
</feature>
<dbReference type="STRING" id="1920490.GCA_001895925_04536"/>
<evidence type="ECO:0000256" key="4">
    <source>
        <dbReference type="ARBA" id="ARBA00022989"/>
    </source>
</evidence>
<evidence type="ECO:0000259" key="8">
    <source>
        <dbReference type="Pfam" id="PF13567"/>
    </source>
</evidence>
<evidence type="ECO:0000256" key="5">
    <source>
        <dbReference type="ARBA" id="ARBA00023136"/>
    </source>
</evidence>
<reference evidence="9 10" key="2">
    <citation type="submission" date="2018-03" db="EMBL/GenBank/DDBJ databases">
        <title>The ancient ancestry and fast evolution of plastids.</title>
        <authorList>
            <person name="Moore K.R."/>
            <person name="Magnabosco C."/>
            <person name="Momper L."/>
            <person name="Gold D.A."/>
            <person name="Bosak T."/>
            <person name="Fournier G.P."/>
        </authorList>
    </citation>
    <scope>NUCLEOTIDE SEQUENCE [LARGE SCALE GENOMIC DNA]</scope>
    <source>
        <strain evidence="9 10">ULC007</strain>
    </source>
</reference>
<feature type="transmembrane region" description="Helical" evidence="6">
    <location>
        <begin position="498"/>
        <end position="518"/>
    </location>
</feature>
<feature type="transmembrane region" description="Helical" evidence="6">
    <location>
        <begin position="284"/>
        <end position="300"/>
    </location>
</feature>
<comment type="subcellular location">
    <subcellularLocation>
        <location evidence="1">Cell membrane</location>
        <topology evidence="1">Multi-pass membrane protein</topology>
    </subcellularLocation>
</comment>
<keyword evidence="3 6" id="KW-0812">Transmembrane</keyword>
<feature type="transmembrane region" description="Helical" evidence="6">
    <location>
        <begin position="329"/>
        <end position="348"/>
    </location>
</feature>
<proteinExistence type="predicted"/>
<accession>A0A2T1DFR6</accession>
<dbReference type="GO" id="GO:0005886">
    <property type="term" value="C:plasma membrane"/>
    <property type="evidence" value="ECO:0007669"/>
    <property type="project" value="UniProtKB-SubCell"/>
</dbReference>
<evidence type="ECO:0000256" key="6">
    <source>
        <dbReference type="SAM" id="Phobius"/>
    </source>
</evidence>
<feature type="domain" description="ComEC/Rec2-related protein" evidence="7">
    <location>
        <begin position="234"/>
        <end position="492"/>
    </location>
</feature>
<dbReference type="OrthoDB" id="9761531at2"/>
<dbReference type="RefSeq" id="WP_106253997.1">
    <property type="nucleotide sequence ID" value="NZ_MPPI01000011.1"/>
</dbReference>
<comment type="caution">
    <text evidence="9">The sequence shown here is derived from an EMBL/GenBank/DDBJ whole genome shotgun (WGS) entry which is preliminary data.</text>
</comment>
<dbReference type="AlphaFoldDB" id="A0A2T1DFR6"/>
<evidence type="ECO:0000256" key="2">
    <source>
        <dbReference type="ARBA" id="ARBA00022475"/>
    </source>
</evidence>
<keyword evidence="4 6" id="KW-1133">Transmembrane helix</keyword>
<evidence type="ECO:0000313" key="10">
    <source>
        <dbReference type="Proteomes" id="UP000238634"/>
    </source>
</evidence>
<feature type="domain" description="DUF4131" evidence="8">
    <location>
        <begin position="21"/>
        <end position="197"/>
    </location>
</feature>
<dbReference type="InterPro" id="IPR036866">
    <property type="entry name" value="RibonucZ/Hydroxyglut_hydro"/>
</dbReference>
<keyword evidence="5 6" id="KW-0472">Membrane</keyword>
<dbReference type="Pfam" id="PF13567">
    <property type="entry name" value="DUF4131"/>
    <property type="match status" value="1"/>
</dbReference>
<protein>
    <submittedName>
        <fullName evidence="9">Competence protein</fullName>
    </submittedName>
</protein>
<dbReference type="EMBL" id="PVWG01000011">
    <property type="protein sequence ID" value="PSB19316.1"/>
    <property type="molecule type" value="Genomic_DNA"/>
</dbReference>
<keyword evidence="2" id="KW-1003">Cell membrane</keyword>
<evidence type="ECO:0000259" key="7">
    <source>
        <dbReference type="Pfam" id="PF03772"/>
    </source>
</evidence>
<evidence type="ECO:0000256" key="3">
    <source>
        <dbReference type="ARBA" id="ARBA00022692"/>
    </source>
</evidence>